<evidence type="ECO:0000256" key="14">
    <source>
        <dbReference type="ARBA" id="ARBA00024209"/>
    </source>
</evidence>
<dbReference type="InterPro" id="IPR001841">
    <property type="entry name" value="Znf_RING"/>
</dbReference>
<feature type="signal peptide" evidence="17">
    <location>
        <begin position="1"/>
        <end position="18"/>
    </location>
</feature>
<evidence type="ECO:0000256" key="9">
    <source>
        <dbReference type="ARBA" id="ARBA00022771"/>
    </source>
</evidence>
<keyword evidence="11" id="KW-0862">Zinc</keyword>
<accession>A0A2Z7DDL7</accession>
<reference evidence="19 20" key="1">
    <citation type="journal article" date="2015" name="Proc. Natl. Acad. Sci. U.S.A.">
        <title>The resurrection genome of Boea hygrometrica: A blueprint for survival of dehydration.</title>
        <authorList>
            <person name="Xiao L."/>
            <person name="Yang G."/>
            <person name="Zhang L."/>
            <person name="Yang X."/>
            <person name="Zhao S."/>
            <person name="Ji Z."/>
            <person name="Zhou Q."/>
            <person name="Hu M."/>
            <person name="Wang Y."/>
            <person name="Chen M."/>
            <person name="Xu Y."/>
            <person name="Jin H."/>
            <person name="Xiao X."/>
            <person name="Hu G."/>
            <person name="Bao F."/>
            <person name="Hu Y."/>
            <person name="Wan P."/>
            <person name="Li L."/>
            <person name="Deng X."/>
            <person name="Kuang T."/>
            <person name="Xiang C."/>
            <person name="Zhu J.K."/>
            <person name="Oliver M.J."/>
            <person name="He Y."/>
        </authorList>
    </citation>
    <scope>NUCLEOTIDE SEQUENCE [LARGE SCALE GENOMIC DNA]</scope>
    <source>
        <strain evidence="20">cv. XS01</strain>
    </source>
</reference>
<evidence type="ECO:0000256" key="4">
    <source>
        <dbReference type="ARBA" id="ARBA00012483"/>
    </source>
</evidence>
<evidence type="ECO:0000256" key="7">
    <source>
        <dbReference type="ARBA" id="ARBA00022723"/>
    </source>
</evidence>
<dbReference type="InterPro" id="IPR013083">
    <property type="entry name" value="Znf_RING/FYVE/PHD"/>
</dbReference>
<evidence type="ECO:0000256" key="2">
    <source>
        <dbReference type="ARBA" id="ARBA00004167"/>
    </source>
</evidence>
<keyword evidence="5" id="KW-0808">Transferase</keyword>
<dbReference type="GO" id="GO:0061630">
    <property type="term" value="F:ubiquitin protein ligase activity"/>
    <property type="evidence" value="ECO:0007669"/>
    <property type="project" value="UniProtKB-EC"/>
</dbReference>
<evidence type="ECO:0000256" key="13">
    <source>
        <dbReference type="ARBA" id="ARBA00023136"/>
    </source>
</evidence>
<keyword evidence="9 15" id="KW-0863">Zinc-finger</keyword>
<comment type="similarity">
    <text evidence="14">Belongs to the RING-type zinc finger family. ATL subfamily.</text>
</comment>
<dbReference type="PANTHER" id="PTHR46279:SF2">
    <property type="entry name" value="RING-H2 FINGER PROTEIN ATL21A-RELATED"/>
    <property type="match status" value="1"/>
</dbReference>
<dbReference type="PROSITE" id="PS50089">
    <property type="entry name" value="ZF_RING_2"/>
    <property type="match status" value="1"/>
</dbReference>
<dbReference type="EMBL" id="KQ987746">
    <property type="protein sequence ID" value="KZV56926.1"/>
    <property type="molecule type" value="Genomic_DNA"/>
</dbReference>
<keyword evidence="13 16" id="KW-0472">Membrane</keyword>
<evidence type="ECO:0000256" key="11">
    <source>
        <dbReference type="ARBA" id="ARBA00022833"/>
    </source>
</evidence>
<feature type="transmembrane region" description="Helical" evidence="16">
    <location>
        <begin position="205"/>
        <end position="238"/>
    </location>
</feature>
<dbReference type="InterPro" id="IPR046948">
    <property type="entry name" value="ATL20-22-like"/>
</dbReference>
<keyword evidence="20" id="KW-1185">Reference proteome</keyword>
<protein>
    <recommendedName>
        <fullName evidence="4">RING-type E3 ubiquitin transferase</fullName>
        <ecNumber evidence="4">2.3.2.27</ecNumber>
    </recommendedName>
</protein>
<evidence type="ECO:0000256" key="17">
    <source>
        <dbReference type="SAM" id="SignalP"/>
    </source>
</evidence>
<comment type="catalytic activity">
    <reaction evidence="1">
        <text>S-ubiquitinyl-[E2 ubiquitin-conjugating enzyme]-L-cysteine + [acceptor protein]-L-lysine = [E2 ubiquitin-conjugating enzyme]-L-cysteine + N(6)-ubiquitinyl-[acceptor protein]-L-lysine.</text>
        <dbReference type="EC" id="2.3.2.27"/>
    </reaction>
</comment>
<dbReference type="EC" id="2.3.2.27" evidence="4"/>
<name>A0A2Z7DDL7_9LAMI</name>
<dbReference type="GO" id="GO:0030247">
    <property type="term" value="F:polysaccharide binding"/>
    <property type="evidence" value="ECO:0007669"/>
    <property type="project" value="InterPro"/>
</dbReference>
<sequence length="366" mass="40335">MILEIAFVIFLLTPTAHSRKGCATSFCGNQSLPIRYPFQLQGQNQKKCDYLALNLTCSNVEDAPLLNLPEFGDFYVRSINYSSSTIQLHDTNDCLPSRIMNAKASNSLLMAPTYQNYTFFRCAKGNLSSSFPVISCLSNSSFSVLSTSSISRAQEISSLGCIVIQTLPIPVLYPLQYEYNGFKGDLVLTWDVGTCQACEKKQGRGAGYTVLIVFSTLLAPFLSCLALYALLMIIIYFIKLIKKAKEAIWSLARRLSACVVTRRGRQVAPAVRQTTQPSNTTQPSYVAAGSVFSNSSITNKFNTIIVGESGRIPGPNSSCCPICLEEFRPKETVKIIADCEHCFHGNCIELWLRTHNSCPLCRNAAS</sequence>
<organism evidence="19 20">
    <name type="scientific">Dorcoceras hygrometricum</name>
    <dbReference type="NCBI Taxonomy" id="472368"/>
    <lineage>
        <taxon>Eukaryota</taxon>
        <taxon>Viridiplantae</taxon>
        <taxon>Streptophyta</taxon>
        <taxon>Embryophyta</taxon>
        <taxon>Tracheophyta</taxon>
        <taxon>Spermatophyta</taxon>
        <taxon>Magnoliopsida</taxon>
        <taxon>eudicotyledons</taxon>
        <taxon>Gunneridae</taxon>
        <taxon>Pentapetalae</taxon>
        <taxon>asterids</taxon>
        <taxon>lamiids</taxon>
        <taxon>Lamiales</taxon>
        <taxon>Gesneriaceae</taxon>
        <taxon>Didymocarpoideae</taxon>
        <taxon>Trichosporeae</taxon>
        <taxon>Loxocarpinae</taxon>
        <taxon>Dorcoceras</taxon>
    </lineage>
</organism>
<keyword evidence="6 16" id="KW-0812">Transmembrane</keyword>
<dbReference type="PANTHER" id="PTHR46279">
    <property type="entry name" value="RING/U-BOX SUPERFAMILY PROTEIN"/>
    <property type="match status" value="1"/>
</dbReference>
<comment type="pathway">
    <text evidence="3">Protein modification; protein ubiquitination.</text>
</comment>
<evidence type="ECO:0000256" key="16">
    <source>
        <dbReference type="SAM" id="Phobius"/>
    </source>
</evidence>
<evidence type="ECO:0000256" key="10">
    <source>
        <dbReference type="ARBA" id="ARBA00022786"/>
    </source>
</evidence>
<dbReference type="GO" id="GO:0016020">
    <property type="term" value="C:membrane"/>
    <property type="evidence" value="ECO:0007669"/>
    <property type="project" value="UniProtKB-SubCell"/>
</dbReference>
<dbReference type="OrthoDB" id="8062037at2759"/>
<dbReference type="Proteomes" id="UP000250235">
    <property type="component" value="Unassembled WGS sequence"/>
</dbReference>
<comment type="subcellular location">
    <subcellularLocation>
        <location evidence="2">Membrane</location>
        <topology evidence="2">Single-pass membrane protein</topology>
    </subcellularLocation>
</comment>
<evidence type="ECO:0000256" key="1">
    <source>
        <dbReference type="ARBA" id="ARBA00000900"/>
    </source>
</evidence>
<evidence type="ECO:0000256" key="15">
    <source>
        <dbReference type="PROSITE-ProRule" id="PRU00175"/>
    </source>
</evidence>
<dbReference type="GO" id="GO:0008270">
    <property type="term" value="F:zinc ion binding"/>
    <property type="evidence" value="ECO:0007669"/>
    <property type="project" value="UniProtKB-KW"/>
</dbReference>
<keyword evidence="8 17" id="KW-0732">Signal</keyword>
<dbReference type="InterPro" id="IPR025287">
    <property type="entry name" value="WAK_GUB"/>
</dbReference>
<dbReference type="AlphaFoldDB" id="A0A2Z7DDL7"/>
<keyword evidence="10" id="KW-0833">Ubl conjugation pathway</keyword>
<evidence type="ECO:0000313" key="19">
    <source>
        <dbReference type="EMBL" id="KZV56926.1"/>
    </source>
</evidence>
<dbReference type="Pfam" id="PF13639">
    <property type="entry name" value="zf-RING_2"/>
    <property type="match status" value="1"/>
</dbReference>
<dbReference type="Pfam" id="PF13947">
    <property type="entry name" value="GUB_WAK_bind"/>
    <property type="match status" value="1"/>
</dbReference>
<keyword evidence="7" id="KW-0479">Metal-binding</keyword>
<feature type="domain" description="RING-type" evidence="18">
    <location>
        <begin position="320"/>
        <end position="362"/>
    </location>
</feature>
<evidence type="ECO:0000256" key="3">
    <source>
        <dbReference type="ARBA" id="ARBA00004906"/>
    </source>
</evidence>
<evidence type="ECO:0000259" key="18">
    <source>
        <dbReference type="PROSITE" id="PS50089"/>
    </source>
</evidence>
<feature type="chain" id="PRO_5016293508" description="RING-type E3 ubiquitin transferase" evidence="17">
    <location>
        <begin position="19"/>
        <end position="366"/>
    </location>
</feature>
<dbReference type="SMART" id="SM00184">
    <property type="entry name" value="RING"/>
    <property type="match status" value="1"/>
</dbReference>
<evidence type="ECO:0000313" key="20">
    <source>
        <dbReference type="Proteomes" id="UP000250235"/>
    </source>
</evidence>
<keyword evidence="12 16" id="KW-1133">Transmembrane helix</keyword>
<evidence type="ECO:0000256" key="5">
    <source>
        <dbReference type="ARBA" id="ARBA00022679"/>
    </source>
</evidence>
<evidence type="ECO:0000256" key="8">
    <source>
        <dbReference type="ARBA" id="ARBA00022729"/>
    </source>
</evidence>
<gene>
    <name evidence="19" type="ORF">F511_30418</name>
</gene>
<proteinExistence type="inferred from homology"/>
<dbReference type="Gene3D" id="3.30.40.10">
    <property type="entry name" value="Zinc/RING finger domain, C3HC4 (zinc finger)"/>
    <property type="match status" value="1"/>
</dbReference>
<dbReference type="SUPFAM" id="SSF57850">
    <property type="entry name" value="RING/U-box"/>
    <property type="match status" value="1"/>
</dbReference>
<evidence type="ECO:0000256" key="12">
    <source>
        <dbReference type="ARBA" id="ARBA00022989"/>
    </source>
</evidence>
<evidence type="ECO:0000256" key="6">
    <source>
        <dbReference type="ARBA" id="ARBA00022692"/>
    </source>
</evidence>